<evidence type="ECO:0000313" key="4">
    <source>
        <dbReference type="Proteomes" id="UP000215027"/>
    </source>
</evidence>
<keyword evidence="4" id="KW-1185">Reference proteome</keyword>
<dbReference type="RefSeq" id="WP_157913203.1">
    <property type="nucleotide sequence ID" value="NZ_LN890655.1"/>
</dbReference>
<dbReference type="InterPro" id="IPR055247">
    <property type="entry name" value="InsJ-like_HTH"/>
</dbReference>
<feature type="domain" description="Insertion element IS150 protein InsJ-like helix-turn-helix" evidence="2">
    <location>
        <begin position="29"/>
        <end position="71"/>
    </location>
</feature>
<dbReference type="Proteomes" id="UP000215027">
    <property type="component" value="Chromosome I"/>
</dbReference>
<reference evidence="3" key="1">
    <citation type="submission" date="2016-01" db="EMBL/GenBank/DDBJ databases">
        <authorList>
            <person name="Mcilroy J.S."/>
            <person name="Karst M S."/>
            <person name="Albertsen M."/>
        </authorList>
    </citation>
    <scope>NUCLEOTIDE SEQUENCE</scope>
    <source>
        <strain evidence="3">Cfx-K</strain>
    </source>
</reference>
<proteinExistence type="predicted"/>
<dbReference type="EMBL" id="LN890655">
    <property type="protein sequence ID" value="CUS05036.2"/>
    <property type="molecule type" value="Genomic_DNA"/>
</dbReference>
<keyword evidence="1" id="KW-0175">Coiled coil</keyword>
<evidence type="ECO:0000313" key="3">
    <source>
        <dbReference type="EMBL" id="CUS05036.2"/>
    </source>
</evidence>
<dbReference type="InterPro" id="IPR009057">
    <property type="entry name" value="Homeodomain-like_sf"/>
</dbReference>
<evidence type="ECO:0000259" key="2">
    <source>
        <dbReference type="Pfam" id="PF13518"/>
    </source>
</evidence>
<dbReference type="KEGG" id="pbf:CFX0092_A3158"/>
<gene>
    <name evidence="3" type="ORF">CFX0092_A3158</name>
</gene>
<dbReference type="SUPFAM" id="SSF46689">
    <property type="entry name" value="Homeodomain-like"/>
    <property type="match status" value="1"/>
</dbReference>
<dbReference type="AlphaFoldDB" id="A0A160T4K6"/>
<name>A0A160T4K6_9CHLR</name>
<dbReference type="Pfam" id="PF13518">
    <property type="entry name" value="HTH_28"/>
    <property type="match status" value="1"/>
</dbReference>
<dbReference type="OrthoDB" id="9803035at2"/>
<accession>A0A160T4K6</accession>
<sequence length="268" mass="29496">MATPEGLLTAETRPVIEQLAATRHDIEGQRAAALLAVDTGQSQAEAAAANGLTEGQVGYIVRKYREQGVAAFGSATASPVATTDEEEAEQLRVLVNELNAQVAELQRLVESKPATGDAATYSPARLLAMVRDNAQKLTPDMQLDVLRNFQGMSADDLLDLETWKGLAYMMTYSARFQADQVRGKMSDTINQVVPEPIQPGRLWQLGKSSLDRITPDFAKQILSTFQGASREDLLDPDTWKGVWYMITYSLQFQAEQLKQRLSATEESQ</sequence>
<organism evidence="3 4">
    <name type="scientific">Candidatus Promineifilum breve</name>
    <dbReference type="NCBI Taxonomy" id="1806508"/>
    <lineage>
        <taxon>Bacteria</taxon>
        <taxon>Bacillati</taxon>
        <taxon>Chloroflexota</taxon>
        <taxon>Ardenticatenia</taxon>
        <taxon>Candidatus Promineifilales</taxon>
        <taxon>Candidatus Promineifilaceae</taxon>
        <taxon>Candidatus Promineifilum</taxon>
    </lineage>
</organism>
<protein>
    <recommendedName>
        <fullName evidence="2">Insertion element IS150 protein InsJ-like helix-turn-helix domain-containing protein</fullName>
    </recommendedName>
</protein>
<feature type="coiled-coil region" evidence="1">
    <location>
        <begin position="81"/>
        <end position="108"/>
    </location>
</feature>
<evidence type="ECO:0000256" key="1">
    <source>
        <dbReference type="SAM" id="Coils"/>
    </source>
</evidence>